<reference evidence="3" key="1">
    <citation type="submission" date="2017-01" db="EMBL/GenBank/DDBJ databases">
        <authorList>
            <person name="Varghese N."/>
            <person name="Submissions S."/>
        </authorList>
    </citation>
    <scope>NUCLEOTIDE SEQUENCE [LARGE SCALE GENOMIC DNA]</scope>
    <source>
        <strain evidence="3">MNA4</strain>
    </source>
</reference>
<dbReference type="OrthoDB" id="2625319at2"/>
<dbReference type="RefSeq" id="WP_076756980.1">
    <property type="nucleotide sequence ID" value="NZ_FTPL01000001.1"/>
</dbReference>
<gene>
    <name evidence="2" type="ORF">SAMN05428946_0726</name>
</gene>
<feature type="compositionally biased region" description="Low complexity" evidence="1">
    <location>
        <begin position="192"/>
        <end position="214"/>
    </location>
</feature>
<evidence type="ECO:0000313" key="3">
    <source>
        <dbReference type="Proteomes" id="UP000187550"/>
    </source>
</evidence>
<dbReference type="EMBL" id="FTPL01000001">
    <property type="protein sequence ID" value="SIT71437.1"/>
    <property type="molecule type" value="Genomic_DNA"/>
</dbReference>
<evidence type="ECO:0000313" key="2">
    <source>
        <dbReference type="EMBL" id="SIT71437.1"/>
    </source>
</evidence>
<dbReference type="STRING" id="550447.SAMN05428946_0726"/>
<accession>A0A1U7PMG1</accession>
<keyword evidence="3" id="KW-1185">Reference proteome</keyword>
<dbReference type="AlphaFoldDB" id="A0A1U7PMG1"/>
<proteinExistence type="predicted"/>
<feature type="compositionally biased region" description="Basic and acidic residues" evidence="1">
    <location>
        <begin position="164"/>
        <end position="176"/>
    </location>
</feature>
<feature type="compositionally biased region" description="Acidic residues" evidence="1">
    <location>
        <begin position="222"/>
        <end position="231"/>
    </location>
</feature>
<sequence>MNSKGSKRLVLVLGFCLCILFGTGVGSVVAGQDAGVMLENWFNGKRSESVSEIDSAITAEKERLMGELRQKLNESVGSAAKELDDFTESEKQRRVRALNDYAASLIAGIGNGRGDWDKETYLAEVDKAVNKAIQEIDRAAEKAKKNAEKNKGMQQEPTTGAEPVKQEAPSETKSSEKTVIPAKPSSPDQPGSPSETPSAQPSSEQQSEDAQAAPLDTTLAEPGEEGTDAPE</sequence>
<feature type="region of interest" description="Disordered" evidence="1">
    <location>
        <begin position="141"/>
        <end position="231"/>
    </location>
</feature>
<feature type="compositionally biased region" description="Basic and acidic residues" evidence="1">
    <location>
        <begin position="141"/>
        <end position="151"/>
    </location>
</feature>
<dbReference type="Proteomes" id="UP000187550">
    <property type="component" value="Unassembled WGS sequence"/>
</dbReference>
<name>A0A1U7PMG1_9BACI</name>
<evidence type="ECO:0000256" key="1">
    <source>
        <dbReference type="SAM" id="MobiDB-lite"/>
    </source>
</evidence>
<organism evidence="2 3">
    <name type="scientific">Edaphobacillus lindanitolerans</name>
    <dbReference type="NCBI Taxonomy" id="550447"/>
    <lineage>
        <taxon>Bacteria</taxon>
        <taxon>Bacillati</taxon>
        <taxon>Bacillota</taxon>
        <taxon>Bacilli</taxon>
        <taxon>Bacillales</taxon>
        <taxon>Bacillaceae</taxon>
        <taxon>Edaphobacillus</taxon>
    </lineage>
</organism>
<protein>
    <submittedName>
        <fullName evidence="2">Uncharacterized protein</fullName>
    </submittedName>
</protein>